<comment type="caution">
    <text evidence="2">The sequence shown here is derived from an EMBL/GenBank/DDBJ whole genome shotgun (WGS) entry which is preliminary data.</text>
</comment>
<evidence type="ECO:0000259" key="1">
    <source>
        <dbReference type="Pfam" id="PF13454"/>
    </source>
</evidence>
<dbReference type="Pfam" id="PF13454">
    <property type="entry name" value="NAD_binding_9"/>
    <property type="match status" value="1"/>
</dbReference>
<protein>
    <submittedName>
        <fullName evidence="2">FAD-NAD(P)-binding protein</fullName>
    </submittedName>
</protein>
<gene>
    <name evidence="2" type="ORF">MEG1DRAFT_01654</name>
</gene>
<dbReference type="InterPro" id="IPR038732">
    <property type="entry name" value="HpyO/CreE_NAD-binding"/>
</dbReference>
<evidence type="ECO:0000313" key="2">
    <source>
        <dbReference type="EMBL" id="KER03730.1"/>
    </source>
</evidence>
<dbReference type="Proteomes" id="UP000028002">
    <property type="component" value="Unassembled WGS sequence"/>
</dbReference>
<organism evidence="2 3">
    <name type="scientific">Photorhabdus temperata subsp. temperata Meg1</name>
    <dbReference type="NCBI Taxonomy" id="1393735"/>
    <lineage>
        <taxon>Bacteria</taxon>
        <taxon>Pseudomonadati</taxon>
        <taxon>Pseudomonadota</taxon>
        <taxon>Gammaproteobacteria</taxon>
        <taxon>Enterobacterales</taxon>
        <taxon>Morganellaceae</taxon>
        <taxon>Photorhabdus</taxon>
    </lineage>
</organism>
<dbReference type="AlphaFoldDB" id="A0A081RYH7"/>
<reference evidence="2 3" key="1">
    <citation type="submission" date="2014-03" db="EMBL/GenBank/DDBJ databases">
        <title>Draft Genome of Photorhabdus temperata Meg1.</title>
        <authorList>
            <person name="Hurst S.G.IV."/>
            <person name="Morris K."/>
            <person name="Thomas K."/>
            <person name="Tisa L.S."/>
        </authorList>
    </citation>
    <scope>NUCLEOTIDE SEQUENCE [LARGE SCALE GENOMIC DNA]</scope>
    <source>
        <strain evidence="2 3">Meg1</strain>
    </source>
</reference>
<dbReference type="EMBL" id="JGVH01000024">
    <property type="protein sequence ID" value="KER03730.1"/>
    <property type="molecule type" value="Genomic_DNA"/>
</dbReference>
<proteinExistence type="predicted"/>
<evidence type="ECO:0000313" key="3">
    <source>
        <dbReference type="Proteomes" id="UP000028002"/>
    </source>
</evidence>
<name>A0A081RYH7_PHOTE</name>
<accession>A0A081RYH7</accession>
<sequence length="155" mass="18027">MIKLLERKNKKASIVIFDEDKNFGCGEVYNSDYPWLLMNTPVEDLSAVYGVLDDYIDWNRTKNNGVIKRYVSRSDFGIYLKSKLSSIIYAVNVQEDSFKEYNIVHRVTAFYGERSLMDLKNYEESSSIFNPIRDHIIVSMLLVDEIMNVGHHVTL</sequence>
<dbReference type="RefSeq" id="WP_021325128.1">
    <property type="nucleotide sequence ID" value="NZ_CAWLUD010000024.1"/>
</dbReference>
<feature type="domain" description="FAD-dependent urate hydroxylase HpyO/Asp monooxygenase CreE-like FAD/NAD(P)-binding" evidence="1">
    <location>
        <begin position="3"/>
        <end position="91"/>
    </location>
</feature>